<dbReference type="Pfam" id="PF13275">
    <property type="entry name" value="S4_2"/>
    <property type="match status" value="1"/>
</dbReference>
<dbReference type="PROSITE" id="PS50889">
    <property type="entry name" value="S4"/>
    <property type="match status" value="1"/>
</dbReference>
<keyword evidence="3" id="KW-1185">Reference proteome</keyword>
<accession>A0A7W9NJ69</accession>
<dbReference type="SUPFAM" id="SSF55174">
    <property type="entry name" value="Alpha-L RNA-binding motif"/>
    <property type="match status" value="1"/>
</dbReference>
<dbReference type="EMBL" id="JACHIR010000001">
    <property type="protein sequence ID" value="MBB5895342.1"/>
    <property type="molecule type" value="Genomic_DNA"/>
</dbReference>
<dbReference type="AlphaFoldDB" id="A0A7W9NJ69"/>
<dbReference type="Gene3D" id="3.10.290.10">
    <property type="entry name" value="RNA-binding S4 domain"/>
    <property type="match status" value="1"/>
</dbReference>
<evidence type="ECO:0000313" key="2">
    <source>
        <dbReference type="EMBL" id="MBB5895342.1"/>
    </source>
</evidence>
<dbReference type="RefSeq" id="WP_184867143.1">
    <property type="nucleotide sequence ID" value="NZ_BAAAWY010000015.1"/>
</dbReference>
<evidence type="ECO:0000256" key="1">
    <source>
        <dbReference type="PROSITE-ProRule" id="PRU00182"/>
    </source>
</evidence>
<evidence type="ECO:0000313" key="3">
    <source>
        <dbReference type="Proteomes" id="UP000585638"/>
    </source>
</evidence>
<dbReference type="GO" id="GO:0003723">
    <property type="term" value="F:RNA binding"/>
    <property type="evidence" value="ECO:0007669"/>
    <property type="project" value="UniProtKB-KW"/>
</dbReference>
<dbReference type="CDD" id="cd00165">
    <property type="entry name" value="S4"/>
    <property type="match status" value="1"/>
</dbReference>
<sequence length="76" mass="8272">MPTSPIRTVEISDDTIRLGQFLKLADLAEDGTHARELLEDGEVTVNGRAESRRGRQLVDGDVVAVDGQQARLVARS</sequence>
<comment type="caution">
    <text evidence="2">The sequence shown here is derived from an EMBL/GenBank/DDBJ whole genome shotgun (WGS) entry which is preliminary data.</text>
</comment>
<dbReference type="Proteomes" id="UP000585638">
    <property type="component" value="Unassembled WGS sequence"/>
</dbReference>
<dbReference type="InterPro" id="IPR036986">
    <property type="entry name" value="S4_RNA-bd_sf"/>
</dbReference>
<reference evidence="2 3" key="1">
    <citation type="submission" date="2020-08" db="EMBL/GenBank/DDBJ databases">
        <title>Sequencing the genomes of 1000 actinobacteria strains.</title>
        <authorList>
            <person name="Klenk H.-P."/>
        </authorList>
    </citation>
    <scope>NUCLEOTIDE SEQUENCE [LARGE SCALE GENOMIC DNA]</scope>
    <source>
        <strain evidence="2 3">DSM 43851</strain>
    </source>
</reference>
<keyword evidence="1" id="KW-0694">RNA-binding</keyword>
<name>A0A7W9NJ69_9PSEU</name>
<protein>
    <submittedName>
        <fullName evidence="2">Ribosome-associated protein</fullName>
    </submittedName>
</protein>
<organism evidence="2 3">
    <name type="scientific">Kutzneria kofuensis</name>
    <dbReference type="NCBI Taxonomy" id="103725"/>
    <lineage>
        <taxon>Bacteria</taxon>
        <taxon>Bacillati</taxon>
        <taxon>Actinomycetota</taxon>
        <taxon>Actinomycetes</taxon>
        <taxon>Pseudonocardiales</taxon>
        <taxon>Pseudonocardiaceae</taxon>
        <taxon>Kutzneria</taxon>
    </lineage>
</organism>
<proteinExistence type="predicted"/>
<gene>
    <name evidence="2" type="ORF">BJ998_006538</name>
</gene>